<dbReference type="PANTHER" id="PTHR24024">
    <property type="entry name" value="PULMONARY SURFACTANT-ASSOCIATED PROTEIN A"/>
    <property type="match status" value="1"/>
</dbReference>
<name>A0A9D4DZB7_DREPO</name>
<comment type="caution">
    <text evidence="1">The sequence shown here is derived from an EMBL/GenBank/DDBJ whole genome shotgun (WGS) entry which is preliminary data.</text>
</comment>
<dbReference type="InterPro" id="IPR051077">
    <property type="entry name" value="Ca-dependent_lectin"/>
</dbReference>
<dbReference type="EMBL" id="JAIWYP010000009">
    <property type="protein sequence ID" value="KAH3769124.1"/>
    <property type="molecule type" value="Genomic_DNA"/>
</dbReference>
<gene>
    <name evidence="1" type="ORF">DPMN_170372</name>
</gene>
<protein>
    <submittedName>
        <fullName evidence="1">Uncharacterized protein</fullName>
    </submittedName>
</protein>
<dbReference type="GO" id="GO:0005615">
    <property type="term" value="C:extracellular space"/>
    <property type="evidence" value="ECO:0007669"/>
    <property type="project" value="TreeGrafter"/>
</dbReference>
<evidence type="ECO:0000313" key="1">
    <source>
        <dbReference type="EMBL" id="KAH3769124.1"/>
    </source>
</evidence>
<organism evidence="1 2">
    <name type="scientific">Dreissena polymorpha</name>
    <name type="common">Zebra mussel</name>
    <name type="synonym">Mytilus polymorpha</name>
    <dbReference type="NCBI Taxonomy" id="45954"/>
    <lineage>
        <taxon>Eukaryota</taxon>
        <taxon>Metazoa</taxon>
        <taxon>Spiralia</taxon>
        <taxon>Lophotrochozoa</taxon>
        <taxon>Mollusca</taxon>
        <taxon>Bivalvia</taxon>
        <taxon>Autobranchia</taxon>
        <taxon>Heteroconchia</taxon>
        <taxon>Euheterodonta</taxon>
        <taxon>Imparidentia</taxon>
        <taxon>Neoheterodontei</taxon>
        <taxon>Myida</taxon>
        <taxon>Dreissenoidea</taxon>
        <taxon>Dreissenidae</taxon>
        <taxon>Dreissena</taxon>
    </lineage>
</organism>
<reference evidence="1" key="1">
    <citation type="journal article" date="2019" name="bioRxiv">
        <title>The Genome of the Zebra Mussel, Dreissena polymorpha: A Resource for Invasive Species Research.</title>
        <authorList>
            <person name="McCartney M.A."/>
            <person name="Auch B."/>
            <person name="Kono T."/>
            <person name="Mallez S."/>
            <person name="Zhang Y."/>
            <person name="Obille A."/>
            <person name="Becker A."/>
            <person name="Abrahante J.E."/>
            <person name="Garbe J."/>
            <person name="Badalamenti J.P."/>
            <person name="Herman A."/>
            <person name="Mangelson H."/>
            <person name="Liachko I."/>
            <person name="Sullivan S."/>
            <person name="Sone E.D."/>
            <person name="Koren S."/>
            <person name="Silverstein K.A.T."/>
            <person name="Beckman K.B."/>
            <person name="Gohl D.M."/>
        </authorList>
    </citation>
    <scope>NUCLEOTIDE SEQUENCE</scope>
    <source>
        <strain evidence="1">Duluth1</strain>
        <tissue evidence="1">Whole animal</tissue>
    </source>
</reference>
<proteinExistence type="predicted"/>
<sequence length="121" mass="13590">MYEGFVTESYHGHYGSGANYYICLPSEPLWGTYDDTVSNLSLIYGAEFVTSESPVFQHLHNHEVPCVVCHVVTSNILMIPVRNACYPGWTQEYAGYLTATSRTRILFVLTARPRKPIAVAQ</sequence>
<evidence type="ECO:0000313" key="2">
    <source>
        <dbReference type="Proteomes" id="UP000828390"/>
    </source>
</evidence>
<dbReference type="PANTHER" id="PTHR24024:SF18">
    <property type="entry name" value="SHORT-CHAIN COLLAGEN C4-LIKE"/>
    <property type="match status" value="1"/>
</dbReference>
<reference evidence="1" key="2">
    <citation type="submission" date="2020-11" db="EMBL/GenBank/DDBJ databases">
        <authorList>
            <person name="McCartney M.A."/>
            <person name="Auch B."/>
            <person name="Kono T."/>
            <person name="Mallez S."/>
            <person name="Becker A."/>
            <person name="Gohl D.M."/>
            <person name="Silverstein K.A.T."/>
            <person name="Koren S."/>
            <person name="Bechman K.B."/>
            <person name="Herman A."/>
            <person name="Abrahante J.E."/>
            <person name="Garbe J."/>
        </authorList>
    </citation>
    <scope>NUCLEOTIDE SEQUENCE</scope>
    <source>
        <strain evidence="1">Duluth1</strain>
        <tissue evidence="1">Whole animal</tissue>
    </source>
</reference>
<dbReference type="AlphaFoldDB" id="A0A9D4DZB7"/>
<keyword evidence="2" id="KW-1185">Reference proteome</keyword>
<accession>A0A9D4DZB7</accession>
<dbReference type="Proteomes" id="UP000828390">
    <property type="component" value="Unassembled WGS sequence"/>
</dbReference>